<evidence type="ECO:0000313" key="2">
    <source>
        <dbReference type="Proteomes" id="UP001605036"/>
    </source>
</evidence>
<sequence length="128" mass="14939">MVGGSGSSGGNRIFKEEEFCPIVIVEKEVIEAVGVARQDEGKKKKTKKNSDWHRVALTRLRAHMNIVIRHARMMWFILNMEEKRNYREYYTPGVSQQYHSPRDKRGGDDTVGPSWRRKTMVPMCRSFH</sequence>
<accession>A0ABD1YR24</accession>
<dbReference type="EMBL" id="JBHFFA010000003">
    <property type="protein sequence ID" value="KAL2633229.1"/>
    <property type="molecule type" value="Genomic_DNA"/>
</dbReference>
<name>A0ABD1YR24_9MARC</name>
<reference evidence="1 2" key="1">
    <citation type="submission" date="2024-09" db="EMBL/GenBank/DDBJ databases">
        <title>Chromosome-scale assembly of Riccia fluitans.</title>
        <authorList>
            <person name="Paukszto L."/>
            <person name="Sawicki J."/>
            <person name="Karawczyk K."/>
            <person name="Piernik-Szablinska J."/>
            <person name="Szczecinska M."/>
            <person name="Mazdziarz M."/>
        </authorList>
    </citation>
    <scope>NUCLEOTIDE SEQUENCE [LARGE SCALE GENOMIC DNA]</scope>
    <source>
        <strain evidence="1">Rf_01</strain>
        <tissue evidence="1">Aerial parts of the thallus</tissue>
    </source>
</reference>
<dbReference type="AlphaFoldDB" id="A0ABD1YR24"/>
<proteinExistence type="predicted"/>
<evidence type="ECO:0000313" key="1">
    <source>
        <dbReference type="EMBL" id="KAL2633229.1"/>
    </source>
</evidence>
<protein>
    <submittedName>
        <fullName evidence="1">Uncharacterized protein</fullName>
    </submittedName>
</protein>
<dbReference type="Proteomes" id="UP001605036">
    <property type="component" value="Unassembled WGS sequence"/>
</dbReference>
<gene>
    <name evidence="1" type="ORF">R1flu_004708</name>
</gene>
<comment type="caution">
    <text evidence="1">The sequence shown here is derived from an EMBL/GenBank/DDBJ whole genome shotgun (WGS) entry which is preliminary data.</text>
</comment>
<keyword evidence="2" id="KW-1185">Reference proteome</keyword>
<organism evidence="1 2">
    <name type="scientific">Riccia fluitans</name>
    <dbReference type="NCBI Taxonomy" id="41844"/>
    <lineage>
        <taxon>Eukaryota</taxon>
        <taxon>Viridiplantae</taxon>
        <taxon>Streptophyta</taxon>
        <taxon>Embryophyta</taxon>
        <taxon>Marchantiophyta</taxon>
        <taxon>Marchantiopsida</taxon>
        <taxon>Marchantiidae</taxon>
        <taxon>Marchantiales</taxon>
        <taxon>Ricciaceae</taxon>
        <taxon>Riccia</taxon>
    </lineage>
</organism>